<dbReference type="AlphaFoldDB" id="A0A212TDJ3"/>
<keyword evidence="9" id="KW-0460">Magnesium</keyword>
<evidence type="ECO:0000256" key="7">
    <source>
        <dbReference type="ARBA" id="ARBA00022800"/>
    </source>
</evidence>
<keyword evidence="2 12" id="KW-0808">Transferase</keyword>
<dbReference type="GO" id="GO:0004810">
    <property type="term" value="F:CCA tRNA nucleotidyltransferase activity"/>
    <property type="evidence" value="ECO:0007669"/>
    <property type="project" value="InterPro"/>
</dbReference>
<dbReference type="InterPro" id="IPR012006">
    <property type="entry name" value="CCA_bact"/>
</dbReference>
<evidence type="ECO:0000256" key="12">
    <source>
        <dbReference type="RuleBase" id="RU003953"/>
    </source>
</evidence>
<evidence type="ECO:0000256" key="4">
    <source>
        <dbReference type="ARBA" id="ARBA00022695"/>
    </source>
</evidence>
<feature type="domain" description="Poly A polymerase head" evidence="13">
    <location>
        <begin position="3"/>
        <end position="127"/>
    </location>
</feature>
<comment type="cofactor">
    <cofactor evidence="1">
        <name>Mg(2+)</name>
        <dbReference type="ChEBI" id="CHEBI:18420"/>
    </cofactor>
</comment>
<evidence type="ECO:0000256" key="3">
    <source>
        <dbReference type="ARBA" id="ARBA00022694"/>
    </source>
</evidence>
<keyword evidence="16" id="KW-1185">Reference proteome</keyword>
<evidence type="ECO:0000256" key="6">
    <source>
        <dbReference type="ARBA" id="ARBA00022741"/>
    </source>
</evidence>
<evidence type="ECO:0000256" key="2">
    <source>
        <dbReference type="ARBA" id="ARBA00022679"/>
    </source>
</evidence>
<dbReference type="Pfam" id="PF12627">
    <property type="entry name" value="PolyA_pol_RNAbd"/>
    <property type="match status" value="1"/>
</dbReference>
<organism evidence="15 16">
    <name type="scientific">Polynucleobacter victoriensis</name>
    <dbReference type="NCBI Taxonomy" id="2049319"/>
    <lineage>
        <taxon>Bacteria</taxon>
        <taxon>Pseudomonadati</taxon>
        <taxon>Pseudomonadota</taxon>
        <taxon>Betaproteobacteria</taxon>
        <taxon>Burkholderiales</taxon>
        <taxon>Burkholderiaceae</taxon>
        <taxon>Polynucleobacter</taxon>
    </lineage>
</organism>
<evidence type="ECO:0000313" key="16">
    <source>
        <dbReference type="Proteomes" id="UP000197215"/>
    </source>
</evidence>
<dbReference type="PIRSF" id="PIRSF000813">
    <property type="entry name" value="CCA_bact"/>
    <property type="match status" value="1"/>
</dbReference>
<dbReference type="Proteomes" id="UP000197215">
    <property type="component" value="Unassembled WGS sequence"/>
</dbReference>
<dbReference type="GO" id="GO:0042245">
    <property type="term" value="P:RNA repair"/>
    <property type="evidence" value="ECO:0007669"/>
    <property type="project" value="UniProtKB-KW"/>
</dbReference>
<dbReference type="GO" id="GO:0046872">
    <property type="term" value="F:metal ion binding"/>
    <property type="evidence" value="ECO:0007669"/>
    <property type="project" value="UniProtKB-KW"/>
</dbReference>
<evidence type="ECO:0000256" key="8">
    <source>
        <dbReference type="ARBA" id="ARBA00022840"/>
    </source>
</evidence>
<evidence type="ECO:0000256" key="1">
    <source>
        <dbReference type="ARBA" id="ARBA00001946"/>
    </source>
</evidence>
<feature type="domain" description="tRNA nucleotidyltransferase/poly(A) polymerase RNA and SrmB- binding" evidence="14">
    <location>
        <begin position="154"/>
        <end position="212"/>
    </location>
</feature>
<dbReference type="RefSeq" id="WP_133062460.1">
    <property type="nucleotide sequence ID" value="NZ_FYEX01000001.1"/>
</dbReference>
<evidence type="ECO:0000256" key="9">
    <source>
        <dbReference type="ARBA" id="ARBA00022842"/>
    </source>
</evidence>
<dbReference type="GO" id="GO:0016787">
    <property type="term" value="F:hydrolase activity"/>
    <property type="evidence" value="ECO:0007669"/>
    <property type="project" value="UniProtKB-KW"/>
</dbReference>
<gene>
    <name evidence="15" type="ORF">SAMN06295916_0983</name>
</gene>
<proteinExistence type="inferred from homology"/>
<dbReference type="GO" id="GO:0001680">
    <property type="term" value="P:tRNA 3'-terminal CCA addition"/>
    <property type="evidence" value="ECO:0007669"/>
    <property type="project" value="InterPro"/>
</dbReference>
<dbReference type="GO" id="GO:0003723">
    <property type="term" value="F:RNA binding"/>
    <property type="evidence" value="ECO:0007669"/>
    <property type="project" value="UniProtKB-KW"/>
</dbReference>
<dbReference type="Gene3D" id="1.10.3090.10">
    <property type="entry name" value="cca-adding enzyme, domain 2"/>
    <property type="match status" value="1"/>
</dbReference>
<keyword evidence="6" id="KW-0547">Nucleotide-binding</keyword>
<dbReference type="PANTHER" id="PTHR47545">
    <property type="entry name" value="MULTIFUNCTIONAL CCA PROTEIN"/>
    <property type="match status" value="1"/>
</dbReference>
<evidence type="ECO:0000259" key="13">
    <source>
        <dbReference type="Pfam" id="PF01743"/>
    </source>
</evidence>
<dbReference type="OrthoDB" id="9805698at2"/>
<comment type="similarity">
    <text evidence="12">Belongs to the tRNA nucleotidyltransferase/poly(A) polymerase family.</text>
</comment>
<evidence type="ECO:0000256" key="5">
    <source>
        <dbReference type="ARBA" id="ARBA00022723"/>
    </source>
</evidence>
<reference evidence="15 16" key="1">
    <citation type="submission" date="2017-06" db="EMBL/GenBank/DDBJ databases">
        <authorList>
            <person name="Kim H.J."/>
            <person name="Triplett B.A."/>
        </authorList>
    </citation>
    <scope>NUCLEOTIDE SEQUENCE [LARGE SCALE GENOMIC DNA]</scope>
    <source>
        <strain evidence="15 16">MWH-VicM1</strain>
    </source>
</reference>
<name>A0A212TDJ3_9BURK</name>
<dbReference type="GO" id="GO:0005524">
    <property type="term" value="F:ATP binding"/>
    <property type="evidence" value="ECO:0007669"/>
    <property type="project" value="UniProtKB-KW"/>
</dbReference>
<keyword evidence="7" id="KW-0692">RNA repair</keyword>
<dbReference type="SUPFAM" id="SSF81891">
    <property type="entry name" value="Poly A polymerase C-terminal region-like"/>
    <property type="match status" value="1"/>
</dbReference>
<sequence>MKTYVVGGAIRDELLGLPVKDLDYLVVGATPQEMIAKGFKSVGQDFPVFLHPDTHAEYALARTERKTAPGYKGFVFHADQHVTLEEDLARRDLTINAMAREVDANGLVTGPVIDPFGGQKDLQDKIFRHVSDAFTEDPVRLLRIARFSARFPEFCVASNTLALLKEIGQSGELDALVKERVWQEFSRGFLSERPSRMFDVLETIGVFEKFFPSELLTKNNRKFFDLIDQSASSDFNLQQRCAILFAGLNRASINDWCLKWGIPSECRDYALLGSEIHEAIGRGLTSAADILQILDRVDVWRKPDRFNELIMVAQLIGDPVDILLQSHVAAKKVNVADIAARFTQQGSGELIKRAIDDARRDAIKEALV</sequence>
<protein>
    <submittedName>
        <fullName evidence="15">tRNA nucleotidyltransferase (CCA-adding enzyme)</fullName>
    </submittedName>
</protein>
<evidence type="ECO:0000313" key="15">
    <source>
        <dbReference type="EMBL" id="SNC63904.1"/>
    </source>
</evidence>
<dbReference type="Pfam" id="PF01743">
    <property type="entry name" value="PolyA_pol"/>
    <property type="match status" value="1"/>
</dbReference>
<dbReference type="CDD" id="cd05398">
    <property type="entry name" value="NT_ClassII-CCAase"/>
    <property type="match status" value="1"/>
</dbReference>
<dbReference type="InterPro" id="IPR032828">
    <property type="entry name" value="PolyA_RNA-bd"/>
</dbReference>
<dbReference type="InterPro" id="IPR043519">
    <property type="entry name" value="NT_sf"/>
</dbReference>
<dbReference type="EMBL" id="FYEX01000001">
    <property type="protein sequence ID" value="SNC63904.1"/>
    <property type="molecule type" value="Genomic_DNA"/>
</dbReference>
<keyword evidence="8" id="KW-0067">ATP-binding</keyword>
<keyword evidence="5" id="KW-0479">Metal-binding</keyword>
<evidence type="ECO:0000256" key="11">
    <source>
        <dbReference type="ARBA" id="ARBA00023268"/>
    </source>
</evidence>
<dbReference type="InterPro" id="IPR050124">
    <property type="entry name" value="tRNA_CCA-adding_enzyme"/>
</dbReference>
<keyword evidence="10 12" id="KW-0694">RNA-binding</keyword>
<dbReference type="Gene3D" id="3.30.460.10">
    <property type="entry name" value="Beta Polymerase, domain 2"/>
    <property type="match status" value="1"/>
</dbReference>
<keyword evidence="11" id="KW-0511">Multifunctional enzyme</keyword>
<evidence type="ECO:0000259" key="14">
    <source>
        <dbReference type="Pfam" id="PF12627"/>
    </source>
</evidence>
<dbReference type="SUPFAM" id="SSF81301">
    <property type="entry name" value="Nucleotidyltransferase"/>
    <property type="match status" value="1"/>
</dbReference>
<keyword evidence="3" id="KW-0819">tRNA processing</keyword>
<dbReference type="InterPro" id="IPR002646">
    <property type="entry name" value="PolA_pol_head_dom"/>
</dbReference>
<dbReference type="PANTHER" id="PTHR47545:SF1">
    <property type="entry name" value="MULTIFUNCTIONAL CCA PROTEIN"/>
    <property type="match status" value="1"/>
</dbReference>
<accession>A0A212TDJ3</accession>
<evidence type="ECO:0000256" key="10">
    <source>
        <dbReference type="ARBA" id="ARBA00022884"/>
    </source>
</evidence>
<keyword evidence="4" id="KW-0548">Nucleotidyltransferase</keyword>